<evidence type="ECO:0000259" key="1">
    <source>
        <dbReference type="Pfam" id="PF01636"/>
    </source>
</evidence>
<dbReference type="Proteomes" id="UP000477311">
    <property type="component" value="Unassembled WGS sequence"/>
</dbReference>
<dbReference type="InterPro" id="IPR011009">
    <property type="entry name" value="Kinase-like_dom_sf"/>
</dbReference>
<comment type="caution">
    <text evidence="2">The sequence shown here is derived from an EMBL/GenBank/DDBJ whole genome shotgun (WGS) entry which is preliminary data.</text>
</comment>
<keyword evidence="2" id="KW-0808">Transferase</keyword>
<dbReference type="AlphaFoldDB" id="A0A6M1RQQ3"/>
<dbReference type="InterPro" id="IPR050249">
    <property type="entry name" value="Pseudomonas-type_ThrB"/>
</dbReference>
<dbReference type="InterPro" id="IPR002575">
    <property type="entry name" value="Aminoglycoside_PTrfase"/>
</dbReference>
<dbReference type="Gene3D" id="3.90.1200.10">
    <property type="match status" value="1"/>
</dbReference>
<organism evidence="2 3">
    <name type="scientific">Limisphaera ngatamarikiensis</name>
    <dbReference type="NCBI Taxonomy" id="1324935"/>
    <lineage>
        <taxon>Bacteria</taxon>
        <taxon>Pseudomonadati</taxon>
        <taxon>Verrucomicrobiota</taxon>
        <taxon>Verrucomicrobiia</taxon>
        <taxon>Limisphaerales</taxon>
        <taxon>Limisphaeraceae</taxon>
        <taxon>Limisphaera</taxon>
    </lineage>
</organism>
<proteinExistence type="predicted"/>
<reference evidence="2 3" key="1">
    <citation type="submission" date="2020-02" db="EMBL/GenBank/DDBJ databases">
        <title>Draft genome sequence of Limisphaera ngatamarikiensis NGM72.4T, a thermophilic Verrucomicrobia grouped in subdivision 3.</title>
        <authorList>
            <person name="Carere C.R."/>
            <person name="Steen J."/>
            <person name="Hugenholtz P."/>
            <person name="Stott M.B."/>
        </authorList>
    </citation>
    <scope>NUCLEOTIDE SEQUENCE [LARGE SCALE GENOMIC DNA]</scope>
    <source>
        <strain evidence="2 3">NGM72.4</strain>
    </source>
</reference>
<feature type="domain" description="Aminoglycoside phosphotransferase" evidence="1">
    <location>
        <begin position="25"/>
        <end position="271"/>
    </location>
</feature>
<protein>
    <submittedName>
        <fullName evidence="2">Aminoglycoside phosphotransferase family protein</fullName>
    </submittedName>
</protein>
<evidence type="ECO:0000313" key="3">
    <source>
        <dbReference type="Proteomes" id="UP000477311"/>
    </source>
</evidence>
<accession>A0A6M1RQQ3</accession>
<gene>
    <name evidence="2" type="ORF">G4L39_11410</name>
</gene>
<name>A0A6M1RQQ3_9BACT</name>
<dbReference type="Pfam" id="PF01636">
    <property type="entry name" value="APH"/>
    <property type="match status" value="1"/>
</dbReference>
<dbReference type="SUPFAM" id="SSF56112">
    <property type="entry name" value="Protein kinase-like (PK-like)"/>
    <property type="match status" value="1"/>
</dbReference>
<keyword evidence="3" id="KW-1185">Reference proteome</keyword>
<dbReference type="EMBL" id="JAAKYA010000077">
    <property type="protein sequence ID" value="NGO39993.1"/>
    <property type="molecule type" value="Genomic_DNA"/>
</dbReference>
<sequence length="378" mass="43343">MQGSELETLRQVARQFRVCGELVQVEPVGIGHINRTYTATYADNGRRTRYVHQRINRNVFRNPRALMENLERVCRHLQNKLQERGEPDPGRRCLTLVPTHDGASYWVDAEGEFWRTYVCIEGVRSCEAVSRPEQAWEVGRAFGEFQALLADLPGPRLHDTIPDFHHTRKRFEAFCRALERDPVNRARHARREIEFALAHEPLAGVVLDALEQGRIPERITHNDTKINNVLLDEQTHRAVAVVDLDTVMTGSVLYDFGDMVRTATSPTPEDERDLTRVRVQLPFFEKLVEGYLSTAGSFLTPAERNLLVASGKLITFETGLRFLTDYLLGDTYFRVHRPDHNLDRCRAQFQLLASLEAGEEALQAIVRRMDNLLPVHRP</sequence>
<dbReference type="PANTHER" id="PTHR21064">
    <property type="entry name" value="AMINOGLYCOSIDE PHOSPHOTRANSFERASE DOMAIN-CONTAINING PROTEIN-RELATED"/>
    <property type="match status" value="1"/>
</dbReference>
<dbReference type="PANTHER" id="PTHR21064:SF5">
    <property type="entry name" value="SLR1880 PROTEIN"/>
    <property type="match status" value="1"/>
</dbReference>
<evidence type="ECO:0000313" key="2">
    <source>
        <dbReference type="EMBL" id="NGO39993.1"/>
    </source>
</evidence>
<dbReference type="GO" id="GO:0016740">
    <property type="term" value="F:transferase activity"/>
    <property type="evidence" value="ECO:0007669"/>
    <property type="project" value="UniProtKB-KW"/>
</dbReference>